<gene>
    <name evidence="4" type="ORF">GCM10007423_13690</name>
</gene>
<dbReference type="SMART" id="SM00420">
    <property type="entry name" value="HTH_DEOR"/>
    <property type="match status" value="1"/>
</dbReference>
<accession>A0ABQ1YIS0</accession>
<name>A0ABQ1YIS0_9BACT</name>
<dbReference type="InterPro" id="IPR057727">
    <property type="entry name" value="WCX_dom"/>
</dbReference>
<comment type="caution">
    <text evidence="4">The sequence shown here is derived from an EMBL/GenBank/DDBJ whole genome shotgun (WGS) entry which is preliminary data.</text>
</comment>
<dbReference type="PIRSF" id="PIRSF016838">
    <property type="entry name" value="PafC"/>
    <property type="match status" value="1"/>
</dbReference>
<dbReference type="Pfam" id="PF08279">
    <property type="entry name" value="HTH_11"/>
    <property type="match status" value="1"/>
</dbReference>
<dbReference type="InterPro" id="IPR051534">
    <property type="entry name" value="CBASS_pafABC_assoc_protein"/>
</dbReference>
<feature type="domain" description="HTH deoR-type" evidence="3">
    <location>
        <begin position="12"/>
        <end position="67"/>
    </location>
</feature>
<evidence type="ECO:0000256" key="2">
    <source>
        <dbReference type="ARBA" id="ARBA00023163"/>
    </source>
</evidence>
<dbReference type="InterPro" id="IPR036388">
    <property type="entry name" value="WH-like_DNA-bd_sf"/>
</dbReference>
<dbReference type="RefSeq" id="WP_229221537.1">
    <property type="nucleotide sequence ID" value="NZ_BMIA01000001.1"/>
</dbReference>
<dbReference type="SUPFAM" id="SSF46785">
    <property type="entry name" value="Winged helix' DNA-binding domain"/>
    <property type="match status" value="1"/>
</dbReference>
<dbReference type="Pfam" id="PF25583">
    <property type="entry name" value="WCX"/>
    <property type="match status" value="1"/>
</dbReference>
<dbReference type="PANTHER" id="PTHR34580:SF3">
    <property type="entry name" value="PROTEIN PAFB"/>
    <property type="match status" value="1"/>
</dbReference>
<dbReference type="InterPro" id="IPR028349">
    <property type="entry name" value="PafC-like"/>
</dbReference>
<keyword evidence="5" id="KW-1185">Reference proteome</keyword>
<dbReference type="Gene3D" id="1.10.10.10">
    <property type="entry name" value="Winged helix-like DNA-binding domain superfamily/Winged helix DNA-binding domain"/>
    <property type="match status" value="1"/>
</dbReference>
<dbReference type="PROSITE" id="PS51000">
    <property type="entry name" value="HTH_DEOR_2"/>
    <property type="match status" value="1"/>
</dbReference>
<organism evidence="4 5">
    <name type="scientific">Dyadobacter endophyticus</name>
    <dbReference type="NCBI Taxonomy" id="1749036"/>
    <lineage>
        <taxon>Bacteria</taxon>
        <taxon>Pseudomonadati</taxon>
        <taxon>Bacteroidota</taxon>
        <taxon>Cytophagia</taxon>
        <taxon>Cytophagales</taxon>
        <taxon>Spirosomataceae</taxon>
        <taxon>Dyadobacter</taxon>
    </lineage>
</organism>
<dbReference type="PROSITE" id="PS52050">
    <property type="entry name" value="WYL"/>
    <property type="match status" value="1"/>
</dbReference>
<evidence type="ECO:0000313" key="4">
    <source>
        <dbReference type="EMBL" id="GGH27697.1"/>
    </source>
</evidence>
<protein>
    <recommendedName>
        <fullName evidence="3">HTH deoR-type domain-containing protein</fullName>
    </recommendedName>
</protein>
<keyword evidence="2" id="KW-0804">Transcription</keyword>
<evidence type="ECO:0000259" key="3">
    <source>
        <dbReference type="PROSITE" id="PS51000"/>
    </source>
</evidence>
<dbReference type="Pfam" id="PF13280">
    <property type="entry name" value="WYL"/>
    <property type="match status" value="1"/>
</dbReference>
<dbReference type="EMBL" id="BMIA01000001">
    <property type="protein sequence ID" value="GGH27697.1"/>
    <property type="molecule type" value="Genomic_DNA"/>
</dbReference>
<dbReference type="PANTHER" id="PTHR34580">
    <property type="match status" value="1"/>
</dbReference>
<dbReference type="InterPro" id="IPR001034">
    <property type="entry name" value="DeoR_HTH"/>
</dbReference>
<dbReference type="InterPro" id="IPR026881">
    <property type="entry name" value="WYL_dom"/>
</dbReference>
<proteinExistence type="predicted"/>
<evidence type="ECO:0000313" key="5">
    <source>
        <dbReference type="Proteomes" id="UP000600214"/>
    </source>
</evidence>
<dbReference type="InterPro" id="IPR036390">
    <property type="entry name" value="WH_DNA-bd_sf"/>
</dbReference>
<sequence length="324" mass="37922">MPDITSPTLMNRFDRITAILIQLQSRKIVKAQDLAERFEISLRTVYRDINSLAEAGVPIIGEAGVGYSIMDGYRLPPVMFTMEEARTFITAEKLMEKFTDFSTQSHYQAAMYKIKAVLRSTEKSMVENLENHIEVRSRPRAFHQPNSNTLDILLRSISERKIAKILYVALSAAEPGERIIEPVGVYHENNYWYTIAFCHLRNDYRNFRSDRILQCDITDQPFMHQHAPLKDFMHDSWENDNMRLVRIRVEKRVARYIREQRNFYGFASEVEKDDHTEMTFLSPSLEGFARWYMMIAPEACILEPESLKSIVRQLTEKISENLNH</sequence>
<dbReference type="Proteomes" id="UP000600214">
    <property type="component" value="Unassembled WGS sequence"/>
</dbReference>
<evidence type="ECO:0000256" key="1">
    <source>
        <dbReference type="ARBA" id="ARBA00023015"/>
    </source>
</evidence>
<dbReference type="InterPro" id="IPR013196">
    <property type="entry name" value="HTH_11"/>
</dbReference>
<reference evidence="5" key="1">
    <citation type="journal article" date="2019" name="Int. J. Syst. Evol. Microbiol.">
        <title>The Global Catalogue of Microorganisms (GCM) 10K type strain sequencing project: providing services to taxonomists for standard genome sequencing and annotation.</title>
        <authorList>
            <consortium name="The Broad Institute Genomics Platform"/>
            <consortium name="The Broad Institute Genome Sequencing Center for Infectious Disease"/>
            <person name="Wu L."/>
            <person name="Ma J."/>
        </authorList>
    </citation>
    <scope>NUCLEOTIDE SEQUENCE [LARGE SCALE GENOMIC DNA]</scope>
    <source>
        <strain evidence="5">CGMCC 1.15288</strain>
    </source>
</reference>
<keyword evidence="1" id="KW-0805">Transcription regulation</keyword>